<dbReference type="CDD" id="cd00773">
    <property type="entry name" value="HisRS-like_core"/>
    <property type="match status" value="1"/>
</dbReference>
<organism evidence="3">
    <name type="scientific">marine metagenome</name>
    <dbReference type="NCBI Taxonomy" id="408172"/>
    <lineage>
        <taxon>unclassified sequences</taxon>
        <taxon>metagenomes</taxon>
        <taxon>ecological metagenomes</taxon>
    </lineage>
</organism>
<comment type="similarity">
    <text evidence="1">Belongs to the class-II aminoacyl-tRNA synthetase family.</text>
</comment>
<dbReference type="AlphaFoldDB" id="A0A382ZQU0"/>
<gene>
    <name evidence="3" type="ORF">METZ01_LOCUS450718</name>
</gene>
<evidence type="ECO:0000313" key="3">
    <source>
        <dbReference type="EMBL" id="SVD97864.1"/>
    </source>
</evidence>
<dbReference type="GO" id="GO:0006427">
    <property type="term" value="P:histidyl-tRNA aminoacylation"/>
    <property type="evidence" value="ECO:0007669"/>
    <property type="project" value="InterPro"/>
</dbReference>
<dbReference type="NCBIfam" id="TIGR00442">
    <property type="entry name" value="hisS"/>
    <property type="match status" value="1"/>
</dbReference>
<accession>A0A382ZQU0</accession>
<proteinExistence type="inferred from homology"/>
<feature type="domain" description="Aminoacyl-transfer RNA synthetases class-II family profile" evidence="2">
    <location>
        <begin position="1"/>
        <end position="251"/>
    </location>
</feature>
<dbReference type="InterPro" id="IPR006195">
    <property type="entry name" value="aa-tRNA-synth_II"/>
</dbReference>
<dbReference type="PANTHER" id="PTHR43707">
    <property type="entry name" value="HISTIDYL-TRNA SYNTHETASE"/>
    <property type="match status" value="1"/>
</dbReference>
<feature type="non-terminal residue" evidence="3">
    <location>
        <position position="251"/>
    </location>
</feature>
<dbReference type="GO" id="GO:0005737">
    <property type="term" value="C:cytoplasm"/>
    <property type="evidence" value="ECO:0007669"/>
    <property type="project" value="InterPro"/>
</dbReference>
<evidence type="ECO:0000256" key="1">
    <source>
        <dbReference type="ARBA" id="ARBA00008226"/>
    </source>
</evidence>
<dbReference type="InterPro" id="IPR015807">
    <property type="entry name" value="His-tRNA-ligase"/>
</dbReference>
<dbReference type="SUPFAM" id="SSF55681">
    <property type="entry name" value="Class II aaRS and biotin synthetases"/>
    <property type="match status" value="1"/>
</dbReference>
<dbReference type="PROSITE" id="PS50862">
    <property type="entry name" value="AA_TRNA_LIGASE_II"/>
    <property type="match status" value="1"/>
</dbReference>
<evidence type="ECO:0000259" key="2">
    <source>
        <dbReference type="PROSITE" id="PS50862"/>
    </source>
</evidence>
<dbReference type="InterPro" id="IPR045864">
    <property type="entry name" value="aa-tRNA-synth_II/BPL/LPL"/>
</dbReference>
<dbReference type="GO" id="GO:0005524">
    <property type="term" value="F:ATP binding"/>
    <property type="evidence" value="ECO:0007669"/>
    <property type="project" value="InterPro"/>
</dbReference>
<dbReference type="GO" id="GO:0004821">
    <property type="term" value="F:histidine-tRNA ligase activity"/>
    <property type="evidence" value="ECO:0007669"/>
    <property type="project" value="InterPro"/>
</dbReference>
<dbReference type="InterPro" id="IPR041715">
    <property type="entry name" value="HisRS-like_core"/>
</dbReference>
<dbReference type="Pfam" id="PF13393">
    <property type="entry name" value="tRNA-synt_His"/>
    <property type="match status" value="1"/>
</dbReference>
<dbReference type="PANTHER" id="PTHR43707:SF1">
    <property type="entry name" value="HISTIDINE--TRNA LIGASE, MITOCHONDRIAL-RELATED"/>
    <property type="match status" value="1"/>
</dbReference>
<reference evidence="3" key="1">
    <citation type="submission" date="2018-05" db="EMBL/GenBank/DDBJ databases">
        <authorList>
            <person name="Lanie J.A."/>
            <person name="Ng W.-L."/>
            <person name="Kazmierczak K.M."/>
            <person name="Andrzejewski T.M."/>
            <person name="Davidsen T.M."/>
            <person name="Wayne K.J."/>
            <person name="Tettelin H."/>
            <person name="Glass J.I."/>
            <person name="Rusch D."/>
            <person name="Podicherti R."/>
            <person name="Tsui H.-C.T."/>
            <person name="Winkler M.E."/>
        </authorList>
    </citation>
    <scope>NUCLEOTIDE SEQUENCE</scope>
</reference>
<dbReference type="InterPro" id="IPR004516">
    <property type="entry name" value="HisRS/HisZ"/>
</dbReference>
<dbReference type="EMBL" id="UINC01185915">
    <property type="protein sequence ID" value="SVD97864.1"/>
    <property type="molecule type" value="Genomic_DNA"/>
</dbReference>
<sequence>MYTFDDRNDSSLTLRPEYTTPIIRAAISNNLLERLPTKLYGIGPMFRRERPQKGRFRQFNQINFEILGSNDMAADAELILLADDILKKIFLNKKIKLEINSLGDKDTLKKFKNNLSVYFKKYKSKLSLDAQNRIESNPLRILDSKNKNDNEICQEAPKISDFYSKEAKNKFEEIKNLLSNYSIEFEVNPNLVRGLDYYCHTVFEFKSNELGSQDTLIGGGRYDGLTKILGGPDIPGVGWAGGVERIMMLIE</sequence>
<name>A0A382ZQU0_9ZZZZ</name>
<dbReference type="Gene3D" id="3.30.930.10">
    <property type="entry name" value="Bira Bifunctional Protein, Domain 2"/>
    <property type="match status" value="1"/>
</dbReference>
<protein>
    <recommendedName>
        <fullName evidence="2">Aminoacyl-transfer RNA synthetases class-II family profile domain-containing protein</fullName>
    </recommendedName>
</protein>